<dbReference type="SUPFAM" id="SSF51735">
    <property type="entry name" value="NAD(P)-binding Rossmann-fold domains"/>
    <property type="match status" value="1"/>
</dbReference>
<sequence length="77" mass="8583">TGVDLTIRDLAEAVAEATSFQGEIHWDTSKPDGTPKKQLDVSRLAALGWRAHISLREGLKSTVALFRDQLRQQLVRL</sequence>
<dbReference type="PANTHER" id="PTHR43238">
    <property type="entry name" value="GDP-L-FUCOSE SYNTHASE"/>
    <property type="match status" value="1"/>
</dbReference>
<dbReference type="Gene3D" id="3.90.25.10">
    <property type="entry name" value="UDP-galactose 4-epimerase, domain 1"/>
    <property type="match status" value="1"/>
</dbReference>
<proteinExistence type="predicted"/>
<gene>
    <name evidence="1" type="ORF">C7K08_14870</name>
</gene>
<name>A0A2P7EAD4_9SYNE</name>
<reference evidence="2" key="1">
    <citation type="submission" date="2018-03" db="EMBL/GenBank/DDBJ databases">
        <title>Ecological and genomic features of two cosmopolitan and abundant freshwater picocyanobacteria.</title>
        <authorList>
            <person name="Cabello-Yeves P.J."/>
            <person name="Picazo A."/>
            <person name="Camacho A."/>
            <person name="Callieri C."/>
            <person name="Rosselli R."/>
            <person name="Roda-Garcia J."/>
            <person name="Coutinho F.H."/>
            <person name="Rodriguez-Valera F."/>
        </authorList>
    </citation>
    <scope>NUCLEOTIDE SEQUENCE [LARGE SCALE GENOMIC DNA]</scope>
    <source>
        <strain evidence="2">Tous</strain>
    </source>
</reference>
<evidence type="ECO:0000313" key="1">
    <source>
        <dbReference type="EMBL" id="PSI00119.1"/>
    </source>
</evidence>
<keyword evidence="2" id="KW-1185">Reference proteome</keyword>
<evidence type="ECO:0000313" key="2">
    <source>
        <dbReference type="Proteomes" id="UP000240206"/>
    </source>
</evidence>
<feature type="non-terminal residue" evidence="1">
    <location>
        <position position="1"/>
    </location>
</feature>
<dbReference type="AlphaFoldDB" id="A0A2P7EAD4"/>
<dbReference type="GO" id="GO:0050577">
    <property type="term" value="F:GDP-L-fucose synthase activity"/>
    <property type="evidence" value="ECO:0007669"/>
    <property type="project" value="TreeGrafter"/>
</dbReference>
<protein>
    <submittedName>
        <fullName evidence="1">GDP-fucose synthetase</fullName>
    </submittedName>
</protein>
<comment type="caution">
    <text evidence="1">The sequence shown here is derived from an EMBL/GenBank/DDBJ whole genome shotgun (WGS) entry which is preliminary data.</text>
</comment>
<dbReference type="Gene3D" id="3.40.50.720">
    <property type="entry name" value="NAD(P)-binding Rossmann-like Domain"/>
    <property type="match status" value="1"/>
</dbReference>
<dbReference type="Proteomes" id="UP000240206">
    <property type="component" value="Unassembled WGS sequence"/>
</dbReference>
<organism evidence="1 2">
    <name type="scientific">Synechococcus lacustris str. Tous</name>
    <dbReference type="NCBI Taxonomy" id="1910958"/>
    <lineage>
        <taxon>Bacteria</taxon>
        <taxon>Bacillati</taxon>
        <taxon>Cyanobacteriota</taxon>
        <taxon>Cyanophyceae</taxon>
        <taxon>Synechococcales</taxon>
        <taxon>Synechococcaceae</taxon>
        <taxon>Synechococcus</taxon>
    </lineage>
</organism>
<dbReference type="InterPro" id="IPR036291">
    <property type="entry name" value="NAD(P)-bd_dom_sf"/>
</dbReference>
<dbReference type="EMBL" id="PXVC01000275">
    <property type="protein sequence ID" value="PSI00119.1"/>
    <property type="molecule type" value="Genomic_DNA"/>
</dbReference>
<dbReference type="PANTHER" id="PTHR43238:SF1">
    <property type="entry name" value="GDP-L-FUCOSE SYNTHASE"/>
    <property type="match status" value="1"/>
</dbReference>
<accession>A0A2P7EAD4</accession>